<dbReference type="Pfam" id="PF01740">
    <property type="entry name" value="STAS"/>
    <property type="match status" value="1"/>
</dbReference>
<feature type="domain" description="STAS" evidence="3">
    <location>
        <begin position="21"/>
        <end position="121"/>
    </location>
</feature>
<name>A0ABV2XEU0_9NOCA</name>
<dbReference type="InterPro" id="IPR002645">
    <property type="entry name" value="STAS_dom"/>
</dbReference>
<comment type="similarity">
    <text evidence="1 2">Belongs to the anti-sigma-factor antagonist family.</text>
</comment>
<evidence type="ECO:0000259" key="3">
    <source>
        <dbReference type="PROSITE" id="PS50801"/>
    </source>
</evidence>
<keyword evidence="5" id="KW-1185">Reference proteome</keyword>
<comment type="caution">
    <text evidence="4">The sequence shown here is derived from an EMBL/GenBank/DDBJ whole genome shotgun (WGS) entry which is preliminary data.</text>
</comment>
<dbReference type="EMBL" id="JBEYBR010000058">
    <property type="protein sequence ID" value="MEU2124414.1"/>
    <property type="molecule type" value="Genomic_DNA"/>
</dbReference>
<evidence type="ECO:0000313" key="4">
    <source>
        <dbReference type="EMBL" id="MEU2124414.1"/>
    </source>
</evidence>
<evidence type="ECO:0000256" key="1">
    <source>
        <dbReference type="ARBA" id="ARBA00009013"/>
    </source>
</evidence>
<dbReference type="Gene3D" id="3.30.750.24">
    <property type="entry name" value="STAS domain"/>
    <property type="match status" value="1"/>
</dbReference>
<dbReference type="PANTHER" id="PTHR33495:SF2">
    <property type="entry name" value="ANTI-SIGMA FACTOR ANTAGONIST TM_1081-RELATED"/>
    <property type="match status" value="1"/>
</dbReference>
<dbReference type="InterPro" id="IPR003658">
    <property type="entry name" value="Anti-sigma_ant"/>
</dbReference>
<protein>
    <recommendedName>
        <fullName evidence="2">Anti-sigma factor antagonist</fullName>
    </recommendedName>
</protein>
<gene>
    <name evidence="4" type="ORF">ABZ507_21610</name>
</gene>
<dbReference type="NCBIfam" id="TIGR00377">
    <property type="entry name" value="ant_ant_sig"/>
    <property type="match status" value="1"/>
</dbReference>
<accession>A0ABV2XEU0</accession>
<evidence type="ECO:0000256" key="2">
    <source>
        <dbReference type="RuleBase" id="RU003749"/>
    </source>
</evidence>
<dbReference type="SUPFAM" id="SSF52091">
    <property type="entry name" value="SpoIIaa-like"/>
    <property type="match status" value="1"/>
</dbReference>
<organism evidence="4 5">
    <name type="scientific">Nocardia niwae</name>
    <dbReference type="NCBI Taxonomy" id="626084"/>
    <lineage>
        <taxon>Bacteria</taxon>
        <taxon>Bacillati</taxon>
        <taxon>Actinomycetota</taxon>
        <taxon>Actinomycetes</taxon>
        <taxon>Mycobacteriales</taxon>
        <taxon>Nocardiaceae</taxon>
        <taxon>Nocardia</taxon>
    </lineage>
</organism>
<dbReference type="Proteomes" id="UP001550535">
    <property type="component" value="Unassembled WGS sequence"/>
</dbReference>
<evidence type="ECO:0000313" key="5">
    <source>
        <dbReference type="Proteomes" id="UP001550535"/>
    </source>
</evidence>
<reference evidence="4 5" key="1">
    <citation type="submission" date="2024-06" db="EMBL/GenBank/DDBJ databases">
        <title>The Natural Products Discovery Center: Release of the First 8490 Sequenced Strains for Exploring Actinobacteria Biosynthetic Diversity.</title>
        <authorList>
            <person name="Kalkreuter E."/>
            <person name="Kautsar S.A."/>
            <person name="Yang D."/>
            <person name="Bader C.D."/>
            <person name="Teijaro C.N."/>
            <person name="Fluegel L."/>
            <person name="Davis C.M."/>
            <person name="Simpson J.R."/>
            <person name="Lauterbach L."/>
            <person name="Steele A.D."/>
            <person name="Gui C."/>
            <person name="Meng S."/>
            <person name="Li G."/>
            <person name="Viehrig K."/>
            <person name="Ye F."/>
            <person name="Su P."/>
            <person name="Kiefer A.F."/>
            <person name="Nichols A."/>
            <person name="Cepeda A.J."/>
            <person name="Yan W."/>
            <person name="Fan B."/>
            <person name="Jiang Y."/>
            <person name="Adhikari A."/>
            <person name="Zheng C.-J."/>
            <person name="Schuster L."/>
            <person name="Cowan T.M."/>
            <person name="Smanski M.J."/>
            <person name="Chevrette M.G."/>
            <person name="De Carvalho L.P.S."/>
            <person name="Shen B."/>
        </authorList>
    </citation>
    <scope>NUCLEOTIDE SEQUENCE [LARGE SCALE GENOMIC DNA]</scope>
    <source>
        <strain evidence="4 5">NPDC019434</strain>
    </source>
</reference>
<dbReference type="CDD" id="cd07043">
    <property type="entry name" value="STAS_anti-anti-sigma_factors"/>
    <property type="match status" value="1"/>
</dbReference>
<proteinExistence type="inferred from homology"/>
<dbReference type="PANTHER" id="PTHR33495">
    <property type="entry name" value="ANTI-SIGMA FACTOR ANTAGONIST TM_1081-RELATED-RELATED"/>
    <property type="match status" value="1"/>
</dbReference>
<dbReference type="PROSITE" id="PS50801">
    <property type="entry name" value="STAS"/>
    <property type="match status" value="1"/>
</dbReference>
<sequence>MSRHTERTAPLLFSVCRPRRDITMLMVAGDIDVATAPRFHAELSSAYLRRAATLVLDLSPVTFLAAAGLSVLVEAQAEAVRARRRMILITTVRPVDRAIDVTGLADRFHRVTSLDAALVVLGTGYDETA</sequence>
<dbReference type="InterPro" id="IPR036513">
    <property type="entry name" value="STAS_dom_sf"/>
</dbReference>
<dbReference type="RefSeq" id="WP_084489402.1">
    <property type="nucleotide sequence ID" value="NZ_JBEYBM010000021.1"/>
</dbReference>